<comment type="caution">
    <text evidence="8">The sequence shown here is derived from an EMBL/GenBank/DDBJ whole genome shotgun (WGS) entry which is preliminary data.</text>
</comment>
<feature type="compositionally biased region" description="Low complexity" evidence="6">
    <location>
        <begin position="296"/>
        <end position="316"/>
    </location>
</feature>
<comment type="catalytic activity">
    <reaction evidence="1 4 5">
        <text>[protein]-peptidylproline (omega=180) = [protein]-peptidylproline (omega=0)</text>
        <dbReference type="Rhea" id="RHEA:16237"/>
        <dbReference type="Rhea" id="RHEA-COMP:10747"/>
        <dbReference type="Rhea" id="RHEA-COMP:10748"/>
        <dbReference type="ChEBI" id="CHEBI:83833"/>
        <dbReference type="ChEBI" id="CHEBI:83834"/>
        <dbReference type="EC" id="5.2.1.8"/>
    </reaction>
</comment>
<dbReference type="Gene3D" id="3.10.50.40">
    <property type="match status" value="1"/>
</dbReference>
<dbReference type="PANTHER" id="PTHR43811:SF19">
    <property type="entry name" value="39 KDA FK506-BINDING NUCLEAR PROTEIN"/>
    <property type="match status" value="1"/>
</dbReference>
<dbReference type="InterPro" id="IPR046357">
    <property type="entry name" value="PPIase_dom_sf"/>
</dbReference>
<evidence type="ECO:0000313" key="8">
    <source>
        <dbReference type="EMBL" id="RZF47887.1"/>
    </source>
</evidence>
<dbReference type="GO" id="GO:0003755">
    <property type="term" value="F:peptidyl-prolyl cis-trans isomerase activity"/>
    <property type="evidence" value="ECO:0007669"/>
    <property type="project" value="UniProtKB-KW"/>
</dbReference>
<dbReference type="InterPro" id="IPR023566">
    <property type="entry name" value="PPIase_Fpr3/Fpr4-like"/>
</dbReference>
<evidence type="ECO:0000256" key="5">
    <source>
        <dbReference type="PROSITE-ProRule" id="PRU00277"/>
    </source>
</evidence>
<evidence type="ECO:0000256" key="2">
    <source>
        <dbReference type="ARBA" id="ARBA00023110"/>
    </source>
</evidence>
<dbReference type="FunFam" id="3.10.50.40:FF:000006">
    <property type="entry name" value="Peptidyl-prolyl cis-trans isomerase"/>
    <property type="match status" value="1"/>
</dbReference>
<dbReference type="STRING" id="195883.A0A482XQR0"/>
<evidence type="ECO:0000256" key="4">
    <source>
        <dbReference type="PIRNR" id="PIRNR001473"/>
    </source>
</evidence>
<dbReference type="InterPro" id="IPR001179">
    <property type="entry name" value="PPIase_FKBP_dom"/>
</dbReference>
<keyword evidence="9" id="KW-1185">Reference proteome</keyword>
<sequence length="433" mass="47020">MFWGLVLEPGKRYSTTVDKAFHVSMACLDCASVNSDHEVLYVLLENDGQEYRICNLSKKGCFQVNLDLSFMTGDSIAFELKGSGIVHLSGYILPEDDDDDFPGDEDDEDLDEAEDEEEESVNQKMLKGSKKALANALQNAKKMQKMEESDDDDDEDDDDDDDDDLSEADDDDDDDDDEEEDDDDDDDDDDDEEEEDLKQKILALKKGGPQANKKGQSPAGKLQTTPGQQKGGKPQTPGGKPQTPAGKPQTPAGKPQTPAGKPQTPAGKMLNGSSPDNQQQSGKKRKRRSKGGAAAGGEPQSPAAQAPQQPNSQQKPNKAKKQRMSNGLTIKDLKVGNGPVAKPGQTVAVWYEGRLQSTGRTFDACRRNGAPFRFRLGRSEVIRAWDEGVAGMQVGGQRRITCPPHLAYGSRGAPPAIPPNSTLVFQVELKSVQ</sequence>
<dbReference type="OrthoDB" id="1902587at2759"/>
<evidence type="ECO:0000256" key="6">
    <source>
        <dbReference type="SAM" id="MobiDB-lite"/>
    </source>
</evidence>
<dbReference type="PIRSF" id="PIRSF001473">
    <property type="entry name" value="FK506-bp_FPR3"/>
    <property type="match status" value="1"/>
</dbReference>
<feature type="compositionally biased region" description="Low complexity" evidence="6">
    <location>
        <begin position="131"/>
        <end position="141"/>
    </location>
</feature>
<evidence type="ECO:0000259" key="7">
    <source>
        <dbReference type="PROSITE" id="PS50059"/>
    </source>
</evidence>
<dbReference type="EC" id="5.2.1.8" evidence="4"/>
<keyword evidence="2 4" id="KW-0697">Rotamase</keyword>
<dbReference type="InterPro" id="IPR041232">
    <property type="entry name" value="NPL"/>
</dbReference>
<dbReference type="FunCoup" id="A0A482XQR0">
    <property type="interactions" value="145"/>
</dbReference>
<comment type="similarity">
    <text evidence="4">Belongs to the FKBP-type PPIase family.</text>
</comment>
<name>A0A482XQR0_LAOST</name>
<feature type="region of interest" description="Disordered" evidence="6">
    <location>
        <begin position="91"/>
        <end position="339"/>
    </location>
</feature>
<dbReference type="EMBL" id="QKKF02003003">
    <property type="protein sequence ID" value="RZF47887.1"/>
    <property type="molecule type" value="Genomic_DNA"/>
</dbReference>
<dbReference type="GO" id="GO:0000785">
    <property type="term" value="C:chromatin"/>
    <property type="evidence" value="ECO:0007669"/>
    <property type="project" value="TreeGrafter"/>
</dbReference>
<feature type="compositionally biased region" description="Acidic residues" evidence="6">
    <location>
        <begin position="148"/>
        <end position="196"/>
    </location>
</feature>
<protein>
    <recommendedName>
        <fullName evidence="4">FK506-binding protein</fullName>
        <ecNumber evidence="4">5.2.1.8</ecNumber>
    </recommendedName>
</protein>
<feature type="compositionally biased region" description="Low complexity" evidence="6">
    <location>
        <begin position="223"/>
        <end position="249"/>
    </location>
</feature>
<dbReference type="Proteomes" id="UP000291343">
    <property type="component" value="Unassembled WGS sequence"/>
</dbReference>
<dbReference type="PROSITE" id="PS50059">
    <property type="entry name" value="FKBP_PPIASE"/>
    <property type="match status" value="1"/>
</dbReference>
<dbReference type="PANTHER" id="PTHR43811">
    <property type="entry name" value="FKBP-TYPE PEPTIDYL-PROLYL CIS-TRANS ISOMERASE FKPA"/>
    <property type="match status" value="1"/>
</dbReference>
<reference evidence="8 9" key="1">
    <citation type="journal article" date="2017" name="Gigascience">
        <title>Genome sequence of the small brown planthopper, Laodelphax striatellus.</title>
        <authorList>
            <person name="Zhu J."/>
            <person name="Jiang F."/>
            <person name="Wang X."/>
            <person name="Yang P."/>
            <person name="Bao Y."/>
            <person name="Zhao W."/>
            <person name="Wang W."/>
            <person name="Lu H."/>
            <person name="Wang Q."/>
            <person name="Cui N."/>
            <person name="Li J."/>
            <person name="Chen X."/>
            <person name="Luo L."/>
            <person name="Yu J."/>
            <person name="Kang L."/>
            <person name="Cui F."/>
        </authorList>
    </citation>
    <scope>NUCLEOTIDE SEQUENCE [LARGE SCALE GENOMIC DNA]</scope>
    <source>
        <strain evidence="8">Lst14</strain>
    </source>
</reference>
<dbReference type="InParanoid" id="A0A482XQR0"/>
<dbReference type="SUPFAM" id="SSF54534">
    <property type="entry name" value="FKBP-like"/>
    <property type="match status" value="1"/>
</dbReference>
<keyword evidence="3 4" id="KW-0413">Isomerase</keyword>
<dbReference type="GO" id="GO:0005730">
    <property type="term" value="C:nucleolus"/>
    <property type="evidence" value="ECO:0007669"/>
    <property type="project" value="TreeGrafter"/>
</dbReference>
<dbReference type="AlphaFoldDB" id="A0A482XQR0"/>
<evidence type="ECO:0000256" key="3">
    <source>
        <dbReference type="ARBA" id="ARBA00023235"/>
    </source>
</evidence>
<dbReference type="Pfam" id="PF17800">
    <property type="entry name" value="NPL"/>
    <property type="match status" value="1"/>
</dbReference>
<dbReference type="SMR" id="A0A482XQR0"/>
<gene>
    <name evidence="8" type="ORF">LSTR_LSTR007884</name>
</gene>
<feature type="compositionally biased region" description="Acidic residues" evidence="6">
    <location>
        <begin position="94"/>
        <end position="120"/>
    </location>
</feature>
<organism evidence="8 9">
    <name type="scientific">Laodelphax striatellus</name>
    <name type="common">Small brown planthopper</name>
    <name type="synonym">Delphax striatella</name>
    <dbReference type="NCBI Taxonomy" id="195883"/>
    <lineage>
        <taxon>Eukaryota</taxon>
        <taxon>Metazoa</taxon>
        <taxon>Ecdysozoa</taxon>
        <taxon>Arthropoda</taxon>
        <taxon>Hexapoda</taxon>
        <taxon>Insecta</taxon>
        <taxon>Pterygota</taxon>
        <taxon>Neoptera</taxon>
        <taxon>Paraneoptera</taxon>
        <taxon>Hemiptera</taxon>
        <taxon>Auchenorrhyncha</taxon>
        <taxon>Fulgoroidea</taxon>
        <taxon>Delphacidae</taxon>
        <taxon>Criomorphinae</taxon>
        <taxon>Laodelphax</taxon>
    </lineage>
</organism>
<evidence type="ECO:0000313" key="9">
    <source>
        <dbReference type="Proteomes" id="UP000291343"/>
    </source>
</evidence>
<dbReference type="Gene3D" id="2.60.120.340">
    <property type="entry name" value="Nucleoplasmin core domain"/>
    <property type="match status" value="1"/>
</dbReference>
<evidence type="ECO:0000256" key="1">
    <source>
        <dbReference type="ARBA" id="ARBA00000971"/>
    </source>
</evidence>
<dbReference type="Pfam" id="PF00254">
    <property type="entry name" value="FKBP_C"/>
    <property type="match status" value="1"/>
</dbReference>
<proteinExistence type="inferred from homology"/>
<accession>A0A482XQR0</accession>
<feature type="domain" description="PPIase FKBP-type" evidence="7">
    <location>
        <begin position="344"/>
        <end position="433"/>
    </location>
</feature>